<comment type="caution">
    <text evidence="1">The sequence shown here is derived from an EMBL/GenBank/DDBJ whole genome shotgun (WGS) entry which is preliminary data.</text>
</comment>
<dbReference type="Proteomes" id="UP000054995">
    <property type="component" value="Unassembled WGS sequence"/>
</dbReference>
<protein>
    <submittedName>
        <fullName evidence="1">Uncharacterized protein</fullName>
    </submittedName>
</protein>
<reference evidence="1 2" key="1">
    <citation type="submission" date="2015-01" db="EMBL/GenBank/DDBJ databases">
        <title>Evolution of Trichinella species and genotypes.</title>
        <authorList>
            <person name="Korhonen P.K."/>
            <person name="Edoardo P."/>
            <person name="Giuseppe L.R."/>
            <person name="Gasser R.B."/>
        </authorList>
    </citation>
    <scope>NUCLEOTIDE SEQUENCE [LARGE SCALE GENOMIC DNA]</scope>
    <source>
        <strain evidence="1">ISS470</strain>
    </source>
</reference>
<proteinExistence type="predicted"/>
<keyword evidence="2" id="KW-1185">Reference proteome</keyword>
<sequence>MIISLIKINQKIKTESLPDNCEVKQYFTINADDFPNELERFIKYFTGNIKYSSAHPRTNTEYGTILDTDKLERNNTDE</sequence>
<accession>A0A0V1G5J0</accession>
<evidence type="ECO:0000313" key="1">
    <source>
        <dbReference type="EMBL" id="KRY93540.1"/>
    </source>
</evidence>
<name>A0A0V1G5J0_TRIPS</name>
<dbReference type="AlphaFoldDB" id="A0A0V1G5J0"/>
<evidence type="ECO:0000313" key="2">
    <source>
        <dbReference type="Proteomes" id="UP000054995"/>
    </source>
</evidence>
<gene>
    <name evidence="1" type="ORF">T4D_1784</name>
</gene>
<organism evidence="1 2">
    <name type="scientific">Trichinella pseudospiralis</name>
    <name type="common">Parasitic roundworm</name>
    <dbReference type="NCBI Taxonomy" id="6337"/>
    <lineage>
        <taxon>Eukaryota</taxon>
        <taxon>Metazoa</taxon>
        <taxon>Ecdysozoa</taxon>
        <taxon>Nematoda</taxon>
        <taxon>Enoplea</taxon>
        <taxon>Dorylaimia</taxon>
        <taxon>Trichinellida</taxon>
        <taxon>Trichinellidae</taxon>
        <taxon>Trichinella</taxon>
    </lineage>
</organism>
<dbReference type="EMBL" id="JYDT01000002">
    <property type="protein sequence ID" value="KRY93540.1"/>
    <property type="molecule type" value="Genomic_DNA"/>
</dbReference>